<evidence type="ECO:0000256" key="8">
    <source>
        <dbReference type="ARBA" id="ARBA00031256"/>
    </source>
</evidence>
<dbReference type="PANTHER" id="PTHR35784">
    <property type="entry name" value="MEDIATOR OF RNA POLYMERASE II TRANSCRIPTION SUBUNIT 5"/>
    <property type="match status" value="1"/>
</dbReference>
<dbReference type="AlphaFoldDB" id="A0A9P8TPU6"/>
<dbReference type="EMBL" id="JAEUBG010000761">
    <property type="protein sequence ID" value="KAH3687528.1"/>
    <property type="molecule type" value="Genomic_DNA"/>
</dbReference>
<keyword evidence="4 9" id="KW-0805">Transcription regulation</keyword>
<keyword evidence="7 9" id="KW-0539">Nucleus</keyword>
<name>A0A9P8TPU6_WICPI</name>
<evidence type="ECO:0000256" key="2">
    <source>
        <dbReference type="ARBA" id="ARBA00008782"/>
    </source>
</evidence>
<comment type="similarity">
    <text evidence="2 9">Belongs to the Mediator complex subunit 5 family.</text>
</comment>
<dbReference type="OrthoDB" id="5322661at2759"/>
<dbReference type="InterPro" id="IPR014801">
    <property type="entry name" value="Mediator_Med5_fun"/>
</dbReference>
<comment type="subunit">
    <text evidence="9">Component of the Mediator complex.</text>
</comment>
<dbReference type="GO" id="GO:0003712">
    <property type="term" value="F:transcription coregulator activity"/>
    <property type="evidence" value="ECO:0007669"/>
    <property type="project" value="InterPro"/>
</dbReference>
<dbReference type="Proteomes" id="UP000774326">
    <property type="component" value="Unassembled WGS sequence"/>
</dbReference>
<evidence type="ECO:0000256" key="3">
    <source>
        <dbReference type="ARBA" id="ARBA00020628"/>
    </source>
</evidence>
<evidence type="ECO:0000313" key="11">
    <source>
        <dbReference type="Proteomes" id="UP000774326"/>
    </source>
</evidence>
<comment type="caution">
    <text evidence="10">The sequence shown here is derived from an EMBL/GenBank/DDBJ whole genome shotgun (WGS) entry which is preliminary data.</text>
</comment>
<evidence type="ECO:0000256" key="5">
    <source>
        <dbReference type="ARBA" id="ARBA00023159"/>
    </source>
</evidence>
<dbReference type="Pfam" id="PF08689">
    <property type="entry name" value="Med5"/>
    <property type="match status" value="1"/>
</dbReference>
<dbReference type="PANTHER" id="PTHR35784:SF1">
    <property type="entry name" value="MEDIATOR OF RNA POLYMERASE II TRANSCRIPTION SUBUNIT 5"/>
    <property type="match status" value="1"/>
</dbReference>
<gene>
    <name evidence="9" type="primary">MED5</name>
    <name evidence="10" type="ORF">WICPIJ_001490</name>
</gene>
<comment type="subcellular location">
    <subcellularLocation>
        <location evidence="1 9">Nucleus</location>
    </subcellularLocation>
</comment>
<dbReference type="GO" id="GO:0006357">
    <property type="term" value="P:regulation of transcription by RNA polymerase II"/>
    <property type="evidence" value="ECO:0007669"/>
    <property type="project" value="InterPro"/>
</dbReference>
<keyword evidence="5 9" id="KW-0010">Activator</keyword>
<evidence type="ECO:0000256" key="4">
    <source>
        <dbReference type="ARBA" id="ARBA00023015"/>
    </source>
</evidence>
<keyword evidence="11" id="KW-1185">Reference proteome</keyword>
<evidence type="ECO:0000313" key="10">
    <source>
        <dbReference type="EMBL" id="KAH3687528.1"/>
    </source>
</evidence>
<dbReference type="GO" id="GO:0016592">
    <property type="term" value="C:mediator complex"/>
    <property type="evidence" value="ECO:0007669"/>
    <property type="project" value="InterPro"/>
</dbReference>
<sequence>MTDSTGSQSEQAPSAAAVNVNLQLKSLIKFSLQKRISPAVFLSLLQQTNHKQEVTINDLAEVLSETSDFDPLLAMYLVSVSLSRENTSTSVIKIASILDNLKLTTSSNQSLILTTYITLLGRVKAGALESEEKLGLNSFEIADLVKSLIGYLKYLLDADNEQLLGTFADFSLHILERLPPSEANLTQLLTQHNESIALFLSVLKKNSTSCPVTEELELSLNKLMKKTSISGSLSGASGSSNGNSASTGATAHASFIKTNKSAKVIWLTNVVETWSNDQSAADFIQSFEQFVKIKTSQNVLNDLISASFESYIIALNYCDNDSSANLIVTNWKLFLLKRLPLLIEHLNLKNLETSISQAFNLIDSKILQAVKEATITHRHHLNQSNESGISNSSSNNFDDMFDSFPSTVIDLRHDLLRSLIALNLLPQSSFKTILKQDASPDTRPLPTNDNVLDSEGDVIDMQETLKRCLLDVNVEFVSLQESGLLAFLNLAPVMYCSKQVQFCKLIYDTIISLIEEEDVLHLYRLSLALVSVPETLHVLAFHLSPMKLLKTLFKVIDSWPQRNLQQMNNSNSGNNNIDEDIEDDSNIQETYTAFSCIFLLIVYLVKLFNISIDQLISLREPSQTKTESFILNHLTLLGKSIKFDTLTEPQAKSLNDWTTALFETGEGISDDLIRQTSIQQCYNTLPMIFQQVFIKYKQNLLDFEPLKEGLDYFLQPFLLPTVISILVWCENSLWKFQDVEIISTLLKILMINPSASSDSNGESYYIHKAVMKIYGLNIWKVLKNIDNSIVSPAVGGGGFDVDQSLLTSLETVIFGQQDMMMTSNGSAGSVSSSAGAGTGSSIPSPSIDEVKVLKFFEFDGVAISPQSTSLGAAFVSELYHLLESGQSYNPKLMATLLKLQGPKVLLDLTLNEIVKIQAGQNIKNVNVMNLIELVCLLLTVAYVRSSHDKTIIVKYLKSQIKGEDLKHLPKDSIKFLRSWSVIEDQLSSVQEDVTQPTLQYEIFKVFKDKMIDTVEIYVPLKGYGS</sequence>
<reference evidence="10" key="1">
    <citation type="journal article" date="2021" name="Open Biol.">
        <title>Shared evolutionary footprints suggest mitochondrial oxidative damage underlies multiple complex I losses in fungi.</title>
        <authorList>
            <person name="Schikora-Tamarit M.A."/>
            <person name="Marcet-Houben M."/>
            <person name="Nosek J."/>
            <person name="Gabaldon T."/>
        </authorList>
    </citation>
    <scope>NUCLEOTIDE SEQUENCE</scope>
    <source>
        <strain evidence="10">CBS2887</strain>
    </source>
</reference>
<evidence type="ECO:0000256" key="9">
    <source>
        <dbReference type="RuleBase" id="RU364142"/>
    </source>
</evidence>
<evidence type="ECO:0000256" key="6">
    <source>
        <dbReference type="ARBA" id="ARBA00023163"/>
    </source>
</evidence>
<keyword evidence="6 9" id="KW-0804">Transcription</keyword>
<evidence type="ECO:0000256" key="7">
    <source>
        <dbReference type="ARBA" id="ARBA00023242"/>
    </source>
</evidence>
<reference evidence="10" key="2">
    <citation type="submission" date="2021-01" db="EMBL/GenBank/DDBJ databases">
        <authorList>
            <person name="Schikora-Tamarit M.A."/>
        </authorList>
    </citation>
    <scope>NUCLEOTIDE SEQUENCE</scope>
    <source>
        <strain evidence="10">CBS2887</strain>
    </source>
</reference>
<comment type="function">
    <text evidence="9">Component of the Mediator complex, a coactivator involved in the regulated transcription of nearly all RNA polymerase II-dependent genes. Mediator functions as a bridge to convey information from gene-specific regulatory proteins to the basal RNA polymerase II transcription machinery. Mediator is recruited to promoters by direct interactions with regulatory proteins and serves as a scaffold for the assembly of a functional preinitiation complex with RNA polymerase II and the general transcription factors.</text>
</comment>
<evidence type="ECO:0000256" key="1">
    <source>
        <dbReference type="ARBA" id="ARBA00004123"/>
    </source>
</evidence>
<protein>
    <recommendedName>
        <fullName evidence="3 9">Mediator of RNA polymerase II transcription subunit 5</fullName>
    </recommendedName>
    <alternativeName>
        <fullName evidence="8 9">Mediator complex subunit 5</fullName>
    </alternativeName>
</protein>
<accession>A0A9P8TPU6</accession>
<proteinExistence type="inferred from homology"/>
<organism evidence="10 11">
    <name type="scientific">Wickerhamomyces pijperi</name>
    <name type="common">Yeast</name>
    <name type="synonym">Pichia pijperi</name>
    <dbReference type="NCBI Taxonomy" id="599730"/>
    <lineage>
        <taxon>Eukaryota</taxon>
        <taxon>Fungi</taxon>
        <taxon>Dikarya</taxon>
        <taxon>Ascomycota</taxon>
        <taxon>Saccharomycotina</taxon>
        <taxon>Saccharomycetes</taxon>
        <taxon>Phaffomycetales</taxon>
        <taxon>Wickerhamomycetaceae</taxon>
        <taxon>Wickerhamomyces</taxon>
    </lineage>
</organism>